<evidence type="ECO:0000313" key="3">
    <source>
        <dbReference type="Proteomes" id="UP000000692"/>
    </source>
</evidence>
<sequence>MGQQQNIGKQDRRVKAVSTQGLQRDLGRQIGRIAQRQEITRLGARCAIFGQIAASLAHHPGGGRRQRFARKGAQNGLLQRHDRPLVSLDGKSGQWG</sequence>
<organism evidence="2 3">
    <name type="scientific">Ketogulonicigenium vulgare (strain WSH-001)</name>
    <dbReference type="NCBI Taxonomy" id="759362"/>
    <lineage>
        <taxon>Bacteria</taxon>
        <taxon>Pseudomonadati</taxon>
        <taxon>Pseudomonadota</taxon>
        <taxon>Alphaproteobacteria</taxon>
        <taxon>Rhodobacterales</taxon>
        <taxon>Roseobacteraceae</taxon>
        <taxon>Ketogulonicigenium</taxon>
    </lineage>
</organism>
<evidence type="ECO:0000313" key="2">
    <source>
        <dbReference type="EMBL" id="AEM40278.1"/>
    </source>
</evidence>
<dbReference type="EMBL" id="CP002018">
    <property type="protein sequence ID" value="AEM40278.1"/>
    <property type="molecule type" value="Genomic_DNA"/>
</dbReference>
<dbReference type="HOGENOM" id="CLU_2355974_0_0_5"/>
<accession>F9YAA5</accession>
<keyword evidence="3" id="KW-1185">Reference proteome</keyword>
<dbReference type="Proteomes" id="UP000000692">
    <property type="component" value="Chromosome"/>
</dbReference>
<name>F9YAA5_KETVW</name>
<proteinExistence type="predicted"/>
<dbReference type="KEGG" id="kvl:KVU_0439"/>
<gene>
    <name evidence="2" type="ordered locus">KVU_0439</name>
</gene>
<evidence type="ECO:0000256" key="1">
    <source>
        <dbReference type="SAM" id="MobiDB-lite"/>
    </source>
</evidence>
<dbReference type="AlphaFoldDB" id="F9YAA5"/>
<feature type="region of interest" description="Disordered" evidence="1">
    <location>
        <begin position="1"/>
        <end position="20"/>
    </location>
</feature>
<reference evidence="2 3" key="1">
    <citation type="journal article" date="2011" name="J. Bacteriol.">
        <title>Complete genome sequence of the industrial strain Ketogulonicigenium vulgare WSH-001.</title>
        <authorList>
            <person name="Liu L."/>
            <person name="Li Y."/>
            <person name="Zhang J."/>
            <person name="Zhou Z."/>
            <person name="Liu J."/>
            <person name="Li X."/>
            <person name="Zhou J."/>
            <person name="Du G."/>
            <person name="Wang L."/>
            <person name="Chen J."/>
        </authorList>
    </citation>
    <scope>NUCLEOTIDE SEQUENCE [LARGE SCALE GENOMIC DNA]</scope>
    <source>
        <strain evidence="2 3">WSH-001</strain>
    </source>
</reference>
<protein>
    <submittedName>
        <fullName evidence="2">Uncharacterized protein</fullName>
    </submittedName>
</protein>
<dbReference type="AntiFam" id="ANF00110">
    <property type="entry name" value="Shadow ORF (opposite hemE)"/>
</dbReference>